<protein>
    <submittedName>
        <fullName evidence="2">Uncharacterized protein</fullName>
    </submittedName>
</protein>
<evidence type="ECO:0000313" key="2">
    <source>
        <dbReference type="EMBL" id="MEQ2231449.1"/>
    </source>
</evidence>
<proteinExistence type="predicted"/>
<dbReference type="Proteomes" id="UP001482620">
    <property type="component" value="Unassembled WGS sequence"/>
</dbReference>
<feature type="region of interest" description="Disordered" evidence="1">
    <location>
        <begin position="1"/>
        <end position="55"/>
    </location>
</feature>
<name>A0ABV0TG49_9TELE</name>
<comment type="caution">
    <text evidence="2">The sequence shown here is derived from an EMBL/GenBank/DDBJ whole genome shotgun (WGS) entry which is preliminary data.</text>
</comment>
<keyword evidence="3" id="KW-1185">Reference proteome</keyword>
<organism evidence="2 3">
    <name type="scientific">Ilyodon furcidens</name>
    <name type="common">goldbreast splitfin</name>
    <dbReference type="NCBI Taxonomy" id="33524"/>
    <lineage>
        <taxon>Eukaryota</taxon>
        <taxon>Metazoa</taxon>
        <taxon>Chordata</taxon>
        <taxon>Craniata</taxon>
        <taxon>Vertebrata</taxon>
        <taxon>Euteleostomi</taxon>
        <taxon>Actinopterygii</taxon>
        <taxon>Neopterygii</taxon>
        <taxon>Teleostei</taxon>
        <taxon>Neoteleostei</taxon>
        <taxon>Acanthomorphata</taxon>
        <taxon>Ovalentaria</taxon>
        <taxon>Atherinomorphae</taxon>
        <taxon>Cyprinodontiformes</taxon>
        <taxon>Goodeidae</taxon>
        <taxon>Ilyodon</taxon>
    </lineage>
</organism>
<reference evidence="2 3" key="1">
    <citation type="submission" date="2021-06" db="EMBL/GenBank/DDBJ databases">
        <authorList>
            <person name="Palmer J.M."/>
        </authorList>
    </citation>
    <scope>NUCLEOTIDE SEQUENCE [LARGE SCALE GENOMIC DNA]</scope>
    <source>
        <strain evidence="3">if_2019</strain>
        <tissue evidence="2">Muscle</tissue>
    </source>
</reference>
<sequence length="68" mass="7264">MGDGRGPPKRRVESDQTAASLPSSPGPFKTPSRTSPLPPLPPYPPPGHTSKNGSDFQQVTKNLLCWPV</sequence>
<evidence type="ECO:0000313" key="3">
    <source>
        <dbReference type="Proteomes" id="UP001482620"/>
    </source>
</evidence>
<evidence type="ECO:0000256" key="1">
    <source>
        <dbReference type="SAM" id="MobiDB-lite"/>
    </source>
</evidence>
<gene>
    <name evidence="2" type="ORF">ILYODFUR_000563</name>
</gene>
<dbReference type="EMBL" id="JAHRIQ010034778">
    <property type="protein sequence ID" value="MEQ2231449.1"/>
    <property type="molecule type" value="Genomic_DNA"/>
</dbReference>
<accession>A0ABV0TG49</accession>
<feature type="compositionally biased region" description="Pro residues" evidence="1">
    <location>
        <begin position="36"/>
        <end position="47"/>
    </location>
</feature>